<reference evidence="1 2" key="1">
    <citation type="submission" date="2016-03" db="EMBL/GenBank/DDBJ databases">
        <title>Complete genome sequence of Shewanella psychrophila WP2, a deep sea bacterium isolated from west Pacific sediment.</title>
        <authorList>
            <person name="Xu G."/>
            <person name="Jian H."/>
        </authorList>
    </citation>
    <scope>NUCLEOTIDE SEQUENCE [LARGE SCALE GENOMIC DNA]</scope>
    <source>
        <strain evidence="1 2">WP2</strain>
    </source>
</reference>
<evidence type="ECO:0000313" key="2">
    <source>
        <dbReference type="Proteomes" id="UP000189545"/>
    </source>
</evidence>
<evidence type="ECO:0000313" key="1">
    <source>
        <dbReference type="EMBL" id="AQS37191.1"/>
    </source>
</evidence>
<proteinExistence type="predicted"/>
<dbReference type="AlphaFoldDB" id="A0A1S6HNT1"/>
<keyword evidence="2" id="KW-1185">Reference proteome</keyword>
<gene>
    <name evidence="1" type="ORF">Sps_02031</name>
</gene>
<protein>
    <submittedName>
        <fullName evidence="1">LETM1-like protein</fullName>
    </submittedName>
</protein>
<accession>A0A1S6HNT1</accession>
<dbReference type="Proteomes" id="UP000189545">
    <property type="component" value="Chromosome"/>
</dbReference>
<dbReference type="KEGG" id="spsw:Sps_02031"/>
<dbReference type="EMBL" id="CP014782">
    <property type="protein sequence ID" value="AQS37191.1"/>
    <property type="molecule type" value="Genomic_DNA"/>
</dbReference>
<name>A0A1S6HNT1_9GAMM</name>
<organism evidence="1 2">
    <name type="scientific">Shewanella psychrophila</name>
    <dbReference type="NCBI Taxonomy" id="225848"/>
    <lineage>
        <taxon>Bacteria</taxon>
        <taxon>Pseudomonadati</taxon>
        <taxon>Pseudomonadota</taxon>
        <taxon>Gammaproteobacteria</taxon>
        <taxon>Alteromonadales</taxon>
        <taxon>Shewanellaceae</taxon>
        <taxon>Shewanella</taxon>
    </lineage>
</organism>
<dbReference type="STRING" id="225848.Sps_02031"/>
<sequence length="169" mass="19849">MLPLNSEIEFYEKTCDKCLQQKHYRLYLHRVAYETIRAMKIYAHAHKAPVRVFRIGRKRFWMRLKRDMLVLKDALSQEKQETKDMLVTYKRYTKKQASREELNEANKQFADLLKGLSLGVFAVLPFAPITIPLVVKLGKMVGVDVLPSSFNNLSEMKRKRSSRLAKNEK</sequence>